<evidence type="ECO:0000256" key="3">
    <source>
        <dbReference type="ARBA" id="ARBA00022833"/>
    </source>
</evidence>
<accession>A0AA36HTW9</accession>
<gene>
    <name evidence="6" type="ORF">EVOR1521_LOCUS4578</name>
</gene>
<comment type="caution">
    <text evidence="6">The sequence shown here is derived from an EMBL/GenBank/DDBJ whole genome shotgun (WGS) entry which is preliminary data.</text>
</comment>
<evidence type="ECO:0000256" key="4">
    <source>
        <dbReference type="PROSITE-ProRule" id="PRU00134"/>
    </source>
</evidence>
<proteinExistence type="predicted"/>
<dbReference type="Proteomes" id="UP001178507">
    <property type="component" value="Unassembled WGS sequence"/>
</dbReference>
<protein>
    <recommendedName>
        <fullName evidence="5">MYND-type domain-containing protein</fullName>
    </recommendedName>
</protein>
<keyword evidence="2 4" id="KW-0863">Zinc-finger</keyword>
<dbReference type="Pfam" id="PF01753">
    <property type="entry name" value="zf-MYND"/>
    <property type="match status" value="1"/>
</dbReference>
<evidence type="ECO:0000256" key="2">
    <source>
        <dbReference type="ARBA" id="ARBA00022771"/>
    </source>
</evidence>
<evidence type="ECO:0000313" key="7">
    <source>
        <dbReference type="Proteomes" id="UP001178507"/>
    </source>
</evidence>
<dbReference type="Gene3D" id="6.10.140.2220">
    <property type="match status" value="1"/>
</dbReference>
<keyword evidence="3" id="KW-0862">Zinc</keyword>
<keyword evidence="7" id="KW-1185">Reference proteome</keyword>
<dbReference type="InterPro" id="IPR002893">
    <property type="entry name" value="Znf_MYND"/>
</dbReference>
<dbReference type="PROSITE" id="PS50865">
    <property type="entry name" value="ZF_MYND_2"/>
    <property type="match status" value="1"/>
</dbReference>
<organism evidence="6 7">
    <name type="scientific">Effrenium voratum</name>
    <dbReference type="NCBI Taxonomy" id="2562239"/>
    <lineage>
        <taxon>Eukaryota</taxon>
        <taxon>Sar</taxon>
        <taxon>Alveolata</taxon>
        <taxon>Dinophyceae</taxon>
        <taxon>Suessiales</taxon>
        <taxon>Symbiodiniaceae</taxon>
        <taxon>Effrenium</taxon>
    </lineage>
</organism>
<feature type="domain" description="MYND-type" evidence="5">
    <location>
        <begin position="8"/>
        <end position="45"/>
    </location>
</feature>
<keyword evidence="1" id="KW-0479">Metal-binding</keyword>
<dbReference type="AlphaFoldDB" id="A0AA36HTW9"/>
<reference evidence="6" key="1">
    <citation type="submission" date="2023-08" db="EMBL/GenBank/DDBJ databases">
        <authorList>
            <person name="Chen Y."/>
            <person name="Shah S."/>
            <person name="Dougan E. K."/>
            <person name="Thang M."/>
            <person name="Chan C."/>
        </authorList>
    </citation>
    <scope>NUCLEOTIDE SEQUENCE</scope>
</reference>
<dbReference type="SUPFAM" id="SSF144232">
    <property type="entry name" value="HIT/MYND zinc finger-like"/>
    <property type="match status" value="1"/>
</dbReference>
<sequence length="188" mass="21424">MAEAMHACARCGRANAAAVCSRCKRRYCGPECQREDWVSGHKQACAWPVRCPKELLRDRLPRLARLDSAQAQEFLREGRAFVAPAEGLLGRRLLNWDFQYLKEHLPASQRYGVMLDEGSGKIVMSHSARNGQRQVDLSQIETQKQSDEGLFGTSDQTRMTFSDFLEEARRFKESGVERSSFPRSLARR</sequence>
<dbReference type="EMBL" id="CAUJNA010000311">
    <property type="protein sequence ID" value="CAJ1375266.1"/>
    <property type="molecule type" value="Genomic_DNA"/>
</dbReference>
<evidence type="ECO:0000259" key="5">
    <source>
        <dbReference type="PROSITE" id="PS50865"/>
    </source>
</evidence>
<dbReference type="GO" id="GO:0008270">
    <property type="term" value="F:zinc ion binding"/>
    <property type="evidence" value="ECO:0007669"/>
    <property type="project" value="UniProtKB-KW"/>
</dbReference>
<evidence type="ECO:0000256" key="1">
    <source>
        <dbReference type="ARBA" id="ARBA00022723"/>
    </source>
</evidence>
<name>A0AA36HTW9_9DINO</name>
<evidence type="ECO:0000313" key="6">
    <source>
        <dbReference type="EMBL" id="CAJ1375266.1"/>
    </source>
</evidence>